<dbReference type="GO" id="GO:0000271">
    <property type="term" value="P:polysaccharide biosynthetic process"/>
    <property type="evidence" value="ECO:0007669"/>
    <property type="project" value="InterPro"/>
</dbReference>
<dbReference type="InterPro" id="IPR007833">
    <property type="entry name" value="Capsule_polysaccharide_synth"/>
</dbReference>
<evidence type="ECO:0000313" key="1">
    <source>
        <dbReference type="EMBL" id="HIW00436.1"/>
    </source>
</evidence>
<protein>
    <submittedName>
        <fullName evidence="1">Capsular polysaccharide biosynthesis protein</fullName>
    </submittedName>
</protein>
<dbReference type="EMBL" id="DXHV01000048">
    <property type="protein sequence ID" value="HIW00436.1"/>
    <property type="molecule type" value="Genomic_DNA"/>
</dbReference>
<dbReference type="GO" id="GO:0015774">
    <property type="term" value="P:polysaccharide transport"/>
    <property type="evidence" value="ECO:0007669"/>
    <property type="project" value="InterPro"/>
</dbReference>
<reference evidence="1" key="1">
    <citation type="journal article" date="2021" name="PeerJ">
        <title>Extensive microbial diversity within the chicken gut microbiome revealed by metagenomics and culture.</title>
        <authorList>
            <person name="Gilroy R."/>
            <person name="Ravi A."/>
            <person name="Getino M."/>
            <person name="Pursley I."/>
            <person name="Horton D.L."/>
            <person name="Alikhan N.F."/>
            <person name="Baker D."/>
            <person name="Gharbi K."/>
            <person name="Hall N."/>
            <person name="Watson M."/>
            <person name="Adriaenssens E.M."/>
            <person name="Foster-Nyarko E."/>
            <person name="Jarju S."/>
            <person name="Secka A."/>
            <person name="Antonio M."/>
            <person name="Oren A."/>
            <person name="Chaudhuri R.R."/>
            <person name="La Ragione R."/>
            <person name="Hildebrand F."/>
            <person name="Pallen M.J."/>
        </authorList>
    </citation>
    <scope>NUCLEOTIDE SEQUENCE</scope>
    <source>
        <strain evidence="1">ChiHecec2B26-446</strain>
    </source>
</reference>
<proteinExistence type="predicted"/>
<dbReference type="AlphaFoldDB" id="A0A9D1PWB8"/>
<organism evidence="1 2">
    <name type="scientific">Candidatus Desulfovibrio intestinipullorum</name>
    <dbReference type="NCBI Taxonomy" id="2838536"/>
    <lineage>
        <taxon>Bacteria</taxon>
        <taxon>Pseudomonadati</taxon>
        <taxon>Thermodesulfobacteriota</taxon>
        <taxon>Desulfovibrionia</taxon>
        <taxon>Desulfovibrionales</taxon>
        <taxon>Desulfovibrionaceae</taxon>
        <taxon>Desulfovibrio</taxon>
    </lineage>
</organism>
<dbReference type="Proteomes" id="UP000886752">
    <property type="component" value="Unassembled WGS sequence"/>
</dbReference>
<reference evidence="1" key="2">
    <citation type="submission" date="2021-04" db="EMBL/GenBank/DDBJ databases">
        <authorList>
            <person name="Gilroy R."/>
        </authorList>
    </citation>
    <scope>NUCLEOTIDE SEQUENCE</scope>
    <source>
        <strain evidence="1">ChiHecec2B26-446</strain>
    </source>
</reference>
<gene>
    <name evidence="1" type="ORF">H9894_04530</name>
</gene>
<name>A0A9D1PWB8_9BACT</name>
<evidence type="ECO:0000313" key="2">
    <source>
        <dbReference type="Proteomes" id="UP000886752"/>
    </source>
</evidence>
<comment type="caution">
    <text evidence="1">The sequence shown here is derived from an EMBL/GenBank/DDBJ whole genome shotgun (WGS) entry which is preliminary data.</text>
</comment>
<sequence>MSRNTPLFSSRALRRTPTVALFLEEELANTPASELVIGWGHKETAEGARRHAARHGLSYTAMEDGFLRSLDLGCKGSMALSMVVDHTGIYYDAASPSDLENLLNADGWQTEAVLQTARAALDRILQLNLSKYNHAPDAEPDLVERALPEAEPGPRVLLVDQTLGDASIELGLAGRASFVRMLDVALERYPAANILVKTHPDVLAGRKKGCLTEEARARGLRILATDCTPLSLLRQVDVVFVVTSQMGFEALMLDREVHCFGMPFYAGWGLTVDEGPVCPRRTKKRSFPEIFAAACVLYARYINPVRETRTDILQVIDLLAEQRRQNERNRCFHACLGFRWWKKPYARAYLGSTGGSLRFFGSAGRALKAAREHGGELVVWSSSAGEDLQAQCDEAGVPLVRMEDGFIRSVGLGSDFNWPYSLVVDRRGIYYDPTRPSELEDILNALASHPEHDALCARAARLRAFILNNRITKYNTGAETSLPDLKELALGRRLILVPGQVEDDASVRRGGFGMGNLQLLQAVRAACPEAFIVYKPHPDVESGNRKGAIHKETALRFADLVLQQAPMGRLLELVQEVHTLTSQTGFEALLRGCRVVTYGGPFYAGWGLSEDRQTLARRRARLTLDELVAGTLLLYPAYYDWQCRMVCRAEDVCHRLMQPHGQLRGRIWARVLNALRSAWRAGV</sequence>
<dbReference type="Pfam" id="PF05159">
    <property type="entry name" value="Capsule_synth"/>
    <property type="match status" value="2"/>
</dbReference>
<accession>A0A9D1PWB8</accession>
<dbReference type="CDD" id="cd16440">
    <property type="entry name" value="beta_Kdo_transferase_KpsC_1"/>
    <property type="match status" value="1"/>
</dbReference>
<dbReference type="CDD" id="cd16439">
    <property type="entry name" value="beta_Kdo_transferase_KpsC_2"/>
    <property type="match status" value="1"/>
</dbReference>